<proteinExistence type="predicted"/>
<dbReference type="AlphaFoldDB" id="A0A7W9FJS2"/>
<sequence length="404" mass="45638">MQIDSFIRHAEWLPFPRKDLIDQCAIDGVAYKRLTLDGHPRDFRERSLGCVKKSPAEDGVPVDDEVLEAIIYSLCNEIERLPHEVDFTDQAVRVAVMEWALYYEKIRKDIIRAISKFKPNRVIYIQGFLVEEVILRSLAEKYKFECCAWEMAILGGYSRMARGGPDAVFNPKLSIPHSVDKSTGADDIGEVTRWNKNQQHESGKGRFSFPNGRLRLLLICQVYTDASQIFGTTADINPISLVKGVLEISVRRGAFVFVKLHPKEIHGRSPIGPELNGLTYRRLVGAGFPWGKKEFHHFQIDRESLYDTGSAIRDCDVVITINSQTALEAAVAGKEVILLSSSYFSTLPCFWHADRVEDIAPMLDEIAGGDRRADVGLARQALRDHILKDCVINSSEEFLRRITS</sequence>
<protein>
    <recommendedName>
        <fullName evidence="3">Capsular biosynthesis protein</fullName>
    </recommendedName>
</protein>
<keyword evidence="2" id="KW-1185">Reference proteome</keyword>
<evidence type="ECO:0000313" key="1">
    <source>
        <dbReference type="EMBL" id="MBB5751886.1"/>
    </source>
</evidence>
<dbReference type="Proteomes" id="UP000523821">
    <property type="component" value="Unassembled WGS sequence"/>
</dbReference>
<reference evidence="1 2" key="1">
    <citation type="submission" date="2020-08" db="EMBL/GenBank/DDBJ databases">
        <title>Genomic Encyclopedia of Type Strains, Phase IV (KMG-IV): sequencing the most valuable type-strain genomes for metagenomic binning, comparative biology and taxonomic classification.</title>
        <authorList>
            <person name="Goeker M."/>
        </authorList>
    </citation>
    <scope>NUCLEOTIDE SEQUENCE [LARGE SCALE GENOMIC DNA]</scope>
    <source>
        <strain evidence="1 2">DSM 16268</strain>
    </source>
</reference>
<name>A0A7W9FJS2_9HYPH</name>
<accession>A0A7W9FJS2</accession>
<evidence type="ECO:0008006" key="3">
    <source>
        <dbReference type="Google" id="ProtNLM"/>
    </source>
</evidence>
<evidence type="ECO:0000313" key="2">
    <source>
        <dbReference type="Proteomes" id="UP000523821"/>
    </source>
</evidence>
<organism evidence="1 2">
    <name type="scientific">Prosthecomicrobium pneumaticum</name>
    <dbReference type="NCBI Taxonomy" id="81895"/>
    <lineage>
        <taxon>Bacteria</taxon>
        <taxon>Pseudomonadati</taxon>
        <taxon>Pseudomonadota</taxon>
        <taxon>Alphaproteobacteria</taxon>
        <taxon>Hyphomicrobiales</taxon>
        <taxon>Kaistiaceae</taxon>
        <taxon>Prosthecomicrobium</taxon>
    </lineage>
</organism>
<dbReference type="RefSeq" id="WP_183853060.1">
    <property type="nucleotide sequence ID" value="NZ_JACHOO010000002.1"/>
</dbReference>
<gene>
    <name evidence="1" type="ORF">GGQ63_000938</name>
</gene>
<comment type="caution">
    <text evidence="1">The sequence shown here is derived from an EMBL/GenBank/DDBJ whole genome shotgun (WGS) entry which is preliminary data.</text>
</comment>
<dbReference type="EMBL" id="JACHOO010000002">
    <property type="protein sequence ID" value="MBB5751886.1"/>
    <property type="molecule type" value="Genomic_DNA"/>
</dbReference>